<sequence>MKTVKLLLVIMMFGTNFSVWSQQEGNVQGLWFYEQLAHRDAAYEIELQNINGQDELDYWVDQSNFERHLGKANFPAYLAYMKGKKEAYKSHLQKCNDGCSFSSLYLAKAREYLSLSDSEFLGGYNTDNVAQHIPRKRKLK</sequence>
<organism evidence="2 3">
    <name type="scientific">Flagellimonas nanhaiensis</name>
    <dbReference type="NCBI Taxonomy" id="2292706"/>
    <lineage>
        <taxon>Bacteria</taxon>
        <taxon>Pseudomonadati</taxon>
        <taxon>Bacteroidota</taxon>
        <taxon>Flavobacteriia</taxon>
        <taxon>Flavobacteriales</taxon>
        <taxon>Flavobacteriaceae</taxon>
        <taxon>Flagellimonas</taxon>
    </lineage>
</organism>
<evidence type="ECO:0000313" key="3">
    <source>
        <dbReference type="Proteomes" id="UP000261828"/>
    </source>
</evidence>
<dbReference type="AlphaFoldDB" id="A0A371JRI1"/>
<keyword evidence="3" id="KW-1185">Reference proteome</keyword>
<evidence type="ECO:0000256" key="1">
    <source>
        <dbReference type="SAM" id="SignalP"/>
    </source>
</evidence>
<comment type="caution">
    <text evidence="2">The sequence shown here is derived from an EMBL/GenBank/DDBJ whole genome shotgun (WGS) entry which is preliminary data.</text>
</comment>
<reference evidence="2 3" key="1">
    <citation type="submission" date="2018-08" db="EMBL/GenBank/DDBJ databases">
        <title>Muricauda nanhaiensis sp. nov., isolated from seawater of the South China Sea.</title>
        <authorList>
            <person name="Dang Y."/>
        </authorList>
    </citation>
    <scope>NUCLEOTIDE SEQUENCE [LARGE SCALE GENOMIC DNA]</scope>
    <source>
        <strain evidence="2 3">SM1704</strain>
    </source>
</reference>
<protein>
    <submittedName>
        <fullName evidence="2">Uncharacterized protein</fullName>
    </submittedName>
</protein>
<feature type="signal peptide" evidence="1">
    <location>
        <begin position="1"/>
        <end position="21"/>
    </location>
</feature>
<dbReference type="OrthoDB" id="1203055at2"/>
<proteinExistence type="predicted"/>
<dbReference type="Proteomes" id="UP000261828">
    <property type="component" value="Unassembled WGS sequence"/>
</dbReference>
<dbReference type="RefSeq" id="WP_116184718.1">
    <property type="nucleotide sequence ID" value="NZ_QTJX01000002.1"/>
</dbReference>
<name>A0A371JRI1_9FLAO</name>
<dbReference type="EMBL" id="QTJX01000002">
    <property type="protein sequence ID" value="RDY60109.1"/>
    <property type="molecule type" value="Genomic_DNA"/>
</dbReference>
<evidence type="ECO:0000313" key="2">
    <source>
        <dbReference type="EMBL" id="RDY60109.1"/>
    </source>
</evidence>
<accession>A0A371JRI1</accession>
<feature type="chain" id="PRO_5016604432" evidence="1">
    <location>
        <begin position="22"/>
        <end position="140"/>
    </location>
</feature>
<keyword evidence="1" id="KW-0732">Signal</keyword>
<gene>
    <name evidence="2" type="ORF">DX873_12315</name>
</gene>